<feature type="domain" description="HTH cro/C1-type" evidence="1">
    <location>
        <begin position="35"/>
        <end position="90"/>
    </location>
</feature>
<evidence type="ECO:0000313" key="2">
    <source>
        <dbReference type="EMBL" id="PCJ40215.1"/>
    </source>
</evidence>
<dbReference type="AlphaFoldDB" id="A0A2A5C9F7"/>
<dbReference type="Gene3D" id="1.10.260.40">
    <property type="entry name" value="lambda repressor-like DNA-binding domains"/>
    <property type="match status" value="1"/>
</dbReference>
<dbReference type="SUPFAM" id="SSF47413">
    <property type="entry name" value="lambda repressor-like DNA-binding domains"/>
    <property type="match status" value="1"/>
</dbReference>
<sequence>MNKHIGSKFDDFLNEENLLAEAQAEAIKRVVVWQLEQVMEEQKLSQTELAKRLHTSRSGLKRLLDEENTSITLNTLANVAQVTGKKLQISFS</sequence>
<dbReference type="Pfam" id="PF13744">
    <property type="entry name" value="HTH_37"/>
    <property type="match status" value="1"/>
</dbReference>
<name>A0A2A5C9F7_9GAMM</name>
<evidence type="ECO:0000259" key="1">
    <source>
        <dbReference type="PROSITE" id="PS50943"/>
    </source>
</evidence>
<dbReference type="CDD" id="cd00093">
    <property type="entry name" value="HTH_XRE"/>
    <property type="match status" value="1"/>
</dbReference>
<reference evidence="3" key="1">
    <citation type="submission" date="2017-08" db="EMBL/GenBank/DDBJ databases">
        <title>A dynamic microbial community with high functional redundancy inhabits the cold, oxic subseafloor aquifer.</title>
        <authorList>
            <person name="Tully B.J."/>
            <person name="Wheat C.G."/>
            <person name="Glazer B.T."/>
            <person name="Huber J.A."/>
        </authorList>
    </citation>
    <scope>NUCLEOTIDE SEQUENCE [LARGE SCALE GENOMIC DNA]</scope>
</reference>
<dbReference type="SMART" id="SM00530">
    <property type="entry name" value="HTH_XRE"/>
    <property type="match status" value="1"/>
</dbReference>
<protein>
    <submittedName>
        <fullName evidence="2">Fis family transcriptional regulator</fullName>
    </submittedName>
</protein>
<evidence type="ECO:0000313" key="3">
    <source>
        <dbReference type="Proteomes" id="UP000228987"/>
    </source>
</evidence>
<dbReference type="Proteomes" id="UP000228987">
    <property type="component" value="Unassembled WGS sequence"/>
</dbReference>
<comment type="caution">
    <text evidence="2">The sequence shown here is derived from an EMBL/GenBank/DDBJ whole genome shotgun (WGS) entry which is preliminary data.</text>
</comment>
<accession>A0A2A5C9F7</accession>
<proteinExistence type="predicted"/>
<dbReference type="InterPro" id="IPR001387">
    <property type="entry name" value="Cro/C1-type_HTH"/>
</dbReference>
<dbReference type="InterPro" id="IPR010982">
    <property type="entry name" value="Lambda_DNA-bd_dom_sf"/>
</dbReference>
<dbReference type="GO" id="GO:0003677">
    <property type="term" value="F:DNA binding"/>
    <property type="evidence" value="ECO:0007669"/>
    <property type="project" value="InterPro"/>
</dbReference>
<gene>
    <name evidence="2" type="ORF">COA71_11955</name>
</gene>
<dbReference type="EMBL" id="NVWI01000010">
    <property type="protein sequence ID" value="PCJ40215.1"/>
    <property type="molecule type" value="Genomic_DNA"/>
</dbReference>
<dbReference type="PROSITE" id="PS50943">
    <property type="entry name" value="HTH_CROC1"/>
    <property type="match status" value="1"/>
</dbReference>
<organism evidence="2 3">
    <name type="scientific">SAR86 cluster bacterium</name>
    <dbReference type="NCBI Taxonomy" id="2030880"/>
    <lineage>
        <taxon>Bacteria</taxon>
        <taxon>Pseudomonadati</taxon>
        <taxon>Pseudomonadota</taxon>
        <taxon>Gammaproteobacteria</taxon>
        <taxon>SAR86 cluster</taxon>
    </lineage>
</organism>
<dbReference type="InterPro" id="IPR039554">
    <property type="entry name" value="HigA2-like_HTH"/>
</dbReference>